<organism evidence="9 10">
    <name type="scientific">Acidocella aminolytica 101 = DSM 11237</name>
    <dbReference type="NCBI Taxonomy" id="1120923"/>
    <lineage>
        <taxon>Bacteria</taxon>
        <taxon>Pseudomonadati</taxon>
        <taxon>Pseudomonadota</taxon>
        <taxon>Alphaproteobacteria</taxon>
        <taxon>Acetobacterales</taxon>
        <taxon>Acidocellaceae</taxon>
        <taxon>Acidocella</taxon>
    </lineage>
</organism>
<comment type="similarity">
    <text evidence="2 7">Belongs to the purine-cytosine permease (2.A.39) family.</text>
</comment>
<evidence type="ECO:0000256" key="5">
    <source>
        <dbReference type="ARBA" id="ARBA00022989"/>
    </source>
</evidence>
<dbReference type="GO" id="GO:0005886">
    <property type="term" value="C:plasma membrane"/>
    <property type="evidence" value="ECO:0007669"/>
    <property type="project" value="TreeGrafter"/>
</dbReference>
<evidence type="ECO:0000256" key="4">
    <source>
        <dbReference type="ARBA" id="ARBA00022692"/>
    </source>
</evidence>
<dbReference type="GO" id="GO:0022857">
    <property type="term" value="F:transmembrane transporter activity"/>
    <property type="evidence" value="ECO:0007669"/>
    <property type="project" value="InterPro"/>
</dbReference>
<reference evidence="9 10" key="1">
    <citation type="submission" date="2012-11" db="EMBL/GenBank/DDBJ databases">
        <title>Whole genome sequence of Acidocella aminolytica 101 = DSM 11237.</title>
        <authorList>
            <person name="Azuma Y."/>
            <person name="Higashiura N."/>
            <person name="Hirakawa H."/>
            <person name="Matsushita K."/>
        </authorList>
    </citation>
    <scope>NUCLEOTIDE SEQUENCE [LARGE SCALE GENOMIC DNA]</scope>
    <source>
        <strain evidence="10">101 / DSM 11237</strain>
    </source>
</reference>
<feature type="transmembrane region" description="Helical" evidence="8">
    <location>
        <begin position="296"/>
        <end position="314"/>
    </location>
</feature>
<feature type="transmembrane region" description="Helical" evidence="8">
    <location>
        <begin position="41"/>
        <end position="59"/>
    </location>
</feature>
<feature type="transmembrane region" description="Helical" evidence="8">
    <location>
        <begin position="447"/>
        <end position="463"/>
    </location>
</feature>
<feature type="transmembrane region" description="Helical" evidence="8">
    <location>
        <begin position="251"/>
        <end position="276"/>
    </location>
</feature>
<feature type="transmembrane region" description="Helical" evidence="8">
    <location>
        <begin position="211"/>
        <end position="230"/>
    </location>
</feature>
<feature type="transmembrane region" description="Helical" evidence="8">
    <location>
        <begin position="364"/>
        <end position="384"/>
    </location>
</feature>
<name>A0A0D6PKF5_9PROT</name>
<evidence type="ECO:0000313" key="9">
    <source>
        <dbReference type="EMBL" id="GAN81678.1"/>
    </source>
</evidence>
<dbReference type="PANTHER" id="PTHR31806">
    <property type="entry name" value="PURINE-CYTOSINE PERMEASE FCY2-RELATED"/>
    <property type="match status" value="1"/>
</dbReference>
<dbReference type="Gene3D" id="1.10.4160.10">
    <property type="entry name" value="Hydantoin permease"/>
    <property type="match status" value="1"/>
</dbReference>
<dbReference type="Pfam" id="PF02133">
    <property type="entry name" value="Transp_cyt_pur"/>
    <property type="match status" value="1"/>
</dbReference>
<keyword evidence="3 7" id="KW-0813">Transport</keyword>
<evidence type="ECO:0000313" key="10">
    <source>
        <dbReference type="Proteomes" id="UP000032668"/>
    </source>
</evidence>
<feature type="transmembrane region" description="Helical" evidence="8">
    <location>
        <begin position="334"/>
        <end position="358"/>
    </location>
</feature>
<comment type="subcellular location">
    <subcellularLocation>
        <location evidence="1">Membrane</location>
        <topology evidence="1">Multi-pass membrane protein</topology>
    </subcellularLocation>
</comment>
<keyword evidence="4 8" id="KW-0812">Transmembrane</keyword>
<dbReference type="Proteomes" id="UP000032668">
    <property type="component" value="Unassembled WGS sequence"/>
</dbReference>
<proteinExistence type="inferred from homology"/>
<evidence type="ECO:0000256" key="7">
    <source>
        <dbReference type="PIRNR" id="PIRNR002744"/>
    </source>
</evidence>
<sequence>MSDDVGHAFVKADKVGSIERHGIDPIPIGDRHGSPFELFKLWVGANVNYVVIVTGAFALSVGVTFVQAIMAIIVGNLIGCVMVGLTSIQGPRTGTSGMMTSRVSFGQLGSVLPKIPNVVSALSWFSIQSIVATDALQELFSLAGYNGHSSVWVALGLVLATEIIMAVYGHATIIAAEGFIAVVLAVLFCGLALFVAPHVPMQQLITFNQHQGSFGSWLVAVGIIVSYPIAWTNFASDYSRYFPSSLSWKQIALAAGLGQFVSLALCEVIGVVFAIAVGGNLGNDPVSQLGHFIPTWFMVPLLIAVIFGGIAANVPNGYTASLGLLALRLPMTRLFSLVVITLFTVCVRIAVVYYGAFFDAYQNFLNYMVFWTGPWAAIVIVDYFMRGGNYNSVDMMKWGSGRYWYRNGIFWPGVTAFAAGIIMSLVFSNSETYASPLMTNVLGWGDLSLEAGILSAALVYWALAKSKYKAGAFAEVRG</sequence>
<gene>
    <name evidence="9" type="ORF">Aam_110_013</name>
</gene>
<dbReference type="PIRSF" id="PIRSF002744">
    <property type="entry name" value="Pur-cyt_permease"/>
    <property type="match status" value="1"/>
</dbReference>
<dbReference type="EMBL" id="BANC01000108">
    <property type="protein sequence ID" value="GAN81678.1"/>
    <property type="molecule type" value="Genomic_DNA"/>
</dbReference>
<evidence type="ECO:0000256" key="1">
    <source>
        <dbReference type="ARBA" id="ARBA00004141"/>
    </source>
</evidence>
<accession>A0A0D6PKF5</accession>
<dbReference type="AlphaFoldDB" id="A0A0D6PKF5"/>
<feature type="transmembrane region" description="Helical" evidence="8">
    <location>
        <begin position="65"/>
        <end position="90"/>
    </location>
</feature>
<evidence type="ECO:0000256" key="6">
    <source>
        <dbReference type="ARBA" id="ARBA00023136"/>
    </source>
</evidence>
<dbReference type="InterPro" id="IPR001248">
    <property type="entry name" value="Pur-cyt_permease"/>
</dbReference>
<feature type="transmembrane region" description="Helical" evidence="8">
    <location>
        <begin position="404"/>
        <end position="427"/>
    </location>
</feature>
<keyword evidence="5 8" id="KW-1133">Transmembrane helix</keyword>
<dbReference type="PANTHER" id="PTHR31806:SF1">
    <property type="entry name" value="PURINE-CYTOSINE PERMEASE FCY2-RELATED"/>
    <property type="match status" value="1"/>
</dbReference>
<comment type="caution">
    <text evidence="9">The sequence shown here is derived from an EMBL/GenBank/DDBJ whole genome shotgun (WGS) entry which is preliminary data.</text>
</comment>
<dbReference type="RefSeq" id="WP_082075758.1">
    <property type="nucleotide sequence ID" value="NZ_BANC01000108.1"/>
</dbReference>
<feature type="transmembrane region" description="Helical" evidence="8">
    <location>
        <begin position="151"/>
        <end position="171"/>
    </location>
</feature>
<dbReference type="OrthoDB" id="9809167at2"/>
<dbReference type="InterPro" id="IPR026030">
    <property type="entry name" value="Pur-cyt_permease_Fcy2/21/22"/>
</dbReference>
<feature type="transmembrane region" description="Helical" evidence="8">
    <location>
        <begin position="178"/>
        <end position="199"/>
    </location>
</feature>
<evidence type="ECO:0000256" key="2">
    <source>
        <dbReference type="ARBA" id="ARBA00008974"/>
    </source>
</evidence>
<evidence type="ECO:0000256" key="8">
    <source>
        <dbReference type="SAM" id="Phobius"/>
    </source>
</evidence>
<dbReference type="STRING" id="1120923.SAMN02746095_02420"/>
<keyword evidence="6 7" id="KW-0472">Membrane</keyword>
<evidence type="ECO:0000256" key="3">
    <source>
        <dbReference type="ARBA" id="ARBA00022448"/>
    </source>
</evidence>
<protein>
    <submittedName>
        <fullName evidence="9">Permease of cytosine/purines uracil thiamine allantoin</fullName>
    </submittedName>
</protein>
<keyword evidence="10" id="KW-1185">Reference proteome</keyword>